<name>A0A9N9QJP1_9CUCU</name>
<sequence>MWKCLVFIIMTSKLSILVVASDNNYANIPTVTTTRFSNSSAQEGTCKPQQTKCTCICEVIPDEPPSTTTVSTLPSSKSSASTTTDCTTSTEATTSTQLDLCSQYESLCPKMDDDHPIYIPHPNCSAFCKCGNGRIFYRSCSVGLHFNPVEKVCDHPRNAKCTGLPPLPSDSCKALSMYCPIPDGDHPLYIPLSNCSAFCKCTNGEAIYHPCPDGLHFNAKKNVCDWPANAACDREN</sequence>
<evidence type="ECO:0000259" key="8">
    <source>
        <dbReference type="PROSITE" id="PS50940"/>
    </source>
</evidence>
<dbReference type="AlphaFoldDB" id="A0A9N9QJP1"/>
<feature type="signal peptide" evidence="7">
    <location>
        <begin position="1"/>
        <end position="20"/>
    </location>
</feature>
<evidence type="ECO:0000256" key="6">
    <source>
        <dbReference type="SAM" id="MobiDB-lite"/>
    </source>
</evidence>
<dbReference type="PANTHER" id="PTHR23301">
    <property type="entry name" value="CHITIN BINDING PERITROPHIN-A"/>
    <property type="match status" value="1"/>
</dbReference>
<dbReference type="Gene3D" id="2.170.140.10">
    <property type="entry name" value="Chitin binding domain"/>
    <property type="match status" value="2"/>
</dbReference>
<proteinExistence type="predicted"/>
<evidence type="ECO:0000256" key="3">
    <source>
        <dbReference type="ARBA" id="ARBA00022737"/>
    </source>
</evidence>
<protein>
    <recommendedName>
        <fullName evidence="8">Chitin-binding type-2 domain-containing protein</fullName>
    </recommendedName>
</protein>
<keyword evidence="10" id="KW-1185">Reference proteome</keyword>
<dbReference type="GO" id="GO:0005576">
    <property type="term" value="C:extracellular region"/>
    <property type="evidence" value="ECO:0007669"/>
    <property type="project" value="InterPro"/>
</dbReference>
<feature type="domain" description="Chitin-binding type-2" evidence="8">
    <location>
        <begin position="176"/>
        <end position="234"/>
    </location>
</feature>
<evidence type="ECO:0000313" key="10">
    <source>
        <dbReference type="Proteomes" id="UP001152799"/>
    </source>
</evidence>
<keyword evidence="3" id="KW-0677">Repeat</keyword>
<feature type="domain" description="Chitin-binding type-2" evidence="8">
    <location>
        <begin position="105"/>
        <end position="163"/>
    </location>
</feature>
<dbReference type="InterPro" id="IPR036508">
    <property type="entry name" value="Chitin-bd_dom_sf"/>
</dbReference>
<feature type="chain" id="PRO_5040392903" description="Chitin-binding type-2 domain-containing protein" evidence="7">
    <location>
        <begin position="21"/>
        <end position="236"/>
    </location>
</feature>
<dbReference type="GO" id="GO:0008061">
    <property type="term" value="F:chitin binding"/>
    <property type="evidence" value="ECO:0007669"/>
    <property type="project" value="UniProtKB-KW"/>
</dbReference>
<evidence type="ECO:0000256" key="1">
    <source>
        <dbReference type="ARBA" id="ARBA00022669"/>
    </source>
</evidence>
<keyword evidence="5" id="KW-0325">Glycoprotein</keyword>
<organism evidence="9 10">
    <name type="scientific">Ceutorhynchus assimilis</name>
    <name type="common">cabbage seed weevil</name>
    <dbReference type="NCBI Taxonomy" id="467358"/>
    <lineage>
        <taxon>Eukaryota</taxon>
        <taxon>Metazoa</taxon>
        <taxon>Ecdysozoa</taxon>
        <taxon>Arthropoda</taxon>
        <taxon>Hexapoda</taxon>
        <taxon>Insecta</taxon>
        <taxon>Pterygota</taxon>
        <taxon>Neoptera</taxon>
        <taxon>Endopterygota</taxon>
        <taxon>Coleoptera</taxon>
        <taxon>Polyphaga</taxon>
        <taxon>Cucujiformia</taxon>
        <taxon>Curculionidae</taxon>
        <taxon>Ceutorhynchinae</taxon>
        <taxon>Ceutorhynchus</taxon>
    </lineage>
</organism>
<dbReference type="PANTHER" id="PTHR23301:SF0">
    <property type="entry name" value="CHITIN-BINDING TYPE-2 DOMAIN-CONTAINING PROTEIN-RELATED"/>
    <property type="match status" value="1"/>
</dbReference>
<keyword evidence="2 7" id="KW-0732">Signal</keyword>
<evidence type="ECO:0000256" key="2">
    <source>
        <dbReference type="ARBA" id="ARBA00022729"/>
    </source>
</evidence>
<keyword evidence="1" id="KW-0147">Chitin-binding</keyword>
<dbReference type="OrthoDB" id="6020543at2759"/>
<keyword evidence="4" id="KW-1015">Disulfide bond</keyword>
<feature type="compositionally biased region" description="Low complexity" evidence="6">
    <location>
        <begin position="66"/>
        <end position="87"/>
    </location>
</feature>
<gene>
    <name evidence="9" type="ORF">CEUTPL_LOCUS1135</name>
</gene>
<dbReference type="InterPro" id="IPR051940">
    <property type="entry name" value="Chitin_bind-dev_reg"/>
</dbReference>
<dbReference type="EMBL" id="OU892277">
    <property type="protein sequence ID" value="CAG9760403.1"/>
    <property type="molecule type" value="Genomic_DNA"/>
</dbReference>
<evidence type="ECO:0000256" key="4">
    <source>
        <dbReference type="ARBA" id="ARBA00023157"/>
    </source>
</evidence>
<feature type="region of interest" description="Disordered" evidence="6">
    <location>
        <begin position="65"/>
        <end position="87"/>
    </location>
</feature>
<reference evidence="9" key="1">
    <citation type="submission" date="2022-01" db="EMBL/GenBank/DDBJ databases">
        <authorList>
            <person name="King R."/>
        </authorList>
    </citation>
    <scope>NUCLEOTIDE SEQUENCE</scope>
</reference>
<dbReference type="Pfam" id="PF01607">
    <property type="entry name" value="CBM_14"/>
    <property type="match status" value="2"/>
</dbReference>
<evidence type="ECO:0000313" key="9">
    <source>
        <dbReference type="EMBL" id="CAG9760403.1"/>
    </source>
</evidence>
<evidence type="ECO:0000256" key="5">
    <source>
        <dbReference type="ARBA" id="ARBA00023180"/>
    </source>
</evidence>
<dbReference type="Proteomes" id="UP001152799">
    <property type="component" value="Chromosome 1"/>
</dbReference>
<dbReference type="SUPFAM" id="SSF57625">
    <property type="entry name" value="Invertebrate chitin-binding proteins"/>
    <property type="match status" value="2"/>
</dbReference>
<evidence type="ECO:0000256" key="7">
    <source>
        <dbReference type="SAM" id="SignalP"/>
    </source>
</evidence>
<dbReference type="SMART" id="SM00494">
    <property type="entry name" value="ChtBD2"/>
    <property type="match status" value="2"/>
</dbReference>
<dbReference type="PROSITE" id="PS50940">
    <property type="entry name" value="CHIT_BIND_II"/>
    <property type="match status" value="2"/>
</dbReference>
<accession>A0A9N9QJP1</accession>
<dbReference type="InterPro" id="IPR002557">
    <property type="entry name" value="Chitin-bd_dom"/>
</dbReference>